<dbReference type="NCBIfam" id="NF007148">
    <property type="entry name" value="PRK09585.3-2"/>
    <property type="match status" value="1"/>
</dbReference>
<name>D9S0W0_THEOJ</name>
<accession>D9S0W0</accession>
<dbReference type="UniPathway" id="UPA00343"/>
<sequence length="387" mass="42093">MERLYALYKKKKKKVIGLMSGTSADGIDAALVEIEGYGPETRAELLVFCNFPYDEPTRREIFHLFDVSRSTVDLVCRMNFKLGRLFGNAAIRLCELAGVDISDVDLIGSHGQTVYHIPGEATLQIGEPCVIAEITGRTVVADFRVRDVAAGGHGAPLVPYAEYLLYRSDEVNRALLNIGGIANITVLPKSCSVEDITAFDTGPGNMVIDEIVLRGTGGSMKFDKDGAVASKGKVDERLIEFLKAHPYLKQRPPKTAGREIFGGGFVEEIIRKSLDLRIGFEDLVATVTYFTAYSIARACRDFLMPNHRIDEILISGGGAYNKTLVDMIRKELKGVEIRTFEDIGLNSDAKEAVAFAVLANETIGGVCNNVPGATGAGKRVILGKIII</sequence>
<keyword evidence="1" id="KW-0418">Kinase</keyword>
<dbReference type="HOGENOM" id="CLU_038782_1_0_9"/>
<comment type="catalytic activity">
    <reaction evidence="1">
        <text>1,6-anhydro-N-acetyl-beta-muramate + ATP + H2O = N-acetyl-D-muramate 6-phosphate + ADP + H(+)</text>
        <dbReference type="Rhea" id="RHEA:24952"/>
        <dbReference type="ChEBI" id="CHEBI:15377"/>
        <dbReference type="ChEBI" id="CHEBI:15378"/>
        <dbReference type="ChEBI" id="CHEBI:30616"/>
        <dbReference type="ChEBI" id="CHEBI:58690"/>
        <dbReference type="ChEBI" id="CHEBI:58722"/>
        <dbReference type="ChEBI" id="CHEBI:456216"/>
        <dbReference type="EC" id="2.7.1.170"/>
    </reaction>
</comment>
<comment type="function">
    <text evidence="1">Catalyzes the specific phosphorylation of 1,6-anhydro-N-acetylmuramic acid (anhMurNAc) with the simultaneous cleavage of the 1,6-anhydro ring, generating MurNAc-6-P. Is required for the utilization of anhMurNAc either imported from the medium or derived from its own cell wall murein, and thus plays a role in cell wall recycling.</text>
</comment>
<dbReference type="PANTHER" id="PTHR30605">
    <property type="entry name" value="ANHYDRO-N-ACETYLMURAMIC ACID KINASE"/>
    <property type="match status" value="1"/>
</dbReference>
<dbReference type="GO" id="GO:0097175">
    <property type="term" value="P:1,6-anhydro-N-acetyl-beta-muramic acid catabolic process"/>
    <property type="evidence" value="ECO:0007669"/>
    <property type="project" value="UniProtKB-UniRule"/>
</dbReference>
<dbReference type="Proteomes" id="UP000000272">
    <property type="component" value="Chromosome"/>
</dbReference>
<keyword evidence="1" id="KW-0119">Carbohydrate metabolism</keyword>
<keyword evidence="3" id="KW-1185">Reference proteome</keyword>
<dbReference type="Gene3D" id="3.30.420.40">
    <property type="match status" value="2"/>
</dbReference>
<dbReference type="Pfam" id="PF03702">
    <property type="entry name" value="AnmK"/>
    <property type="match status" value="1"/>
</dbReference>
<organism evidence="2 3">
    <name type="scientific">Thermosediminibacter oceani (strain ATCC BAA-1034 / DSM 16646 / JW/IW-1228P)</name>
    <dbReference type="NCBI Taxonomy" id="555079"/>
    <lineage>
        <taxon>Bacteria</taxon>
        <taxon>Bacillati</taxon>
        <taxon>Bacillota</taxon>
        <taxon>Clostridia</taxon>
        <taxon>Thermosediminibacterales</taxon>
        <taxon>Thermosediminibacteraceae</taxon>
        <taxon>Thermosediminibacter</taxon>
    </lineage>
</organism>
<feature type="binding site" evidence="1">
    <location>
        <begin position="21"/>
        <end position="28"/>
    </location>
    <ligand>
        <name>ATP</name>
        <dbReference type="ChEBI" id="CHEBI:30616"/>
    </ligand>
</feature>
<comment type="pathway">
    <text evidence="1">Amino-sugar metabolism; 1,6-anhydro-N-acetylmuramate degradation.</text>
</comment>
<keyword evidence="1" id="KW-0808">Transferase</keyword>
<dbReference type="GO" id="GO:0005524">
    <property type="term" value="F:ATP binding"/>
    <property type="evidence" value="ECO:0007669"/>
    <property type="project" value="UniProtKB-UniRule"/>
</dbReference>
<dbReference type="SUPFAM" id="SSF53067">
    <property type="entry name" value="Actin-like ATPase domain"/>
    <property type="match status" value="1"/>
</dbReference>
<dbReference type="NCBIfam" id="NF007142">
    <property type="entry name" value="PRK09585.2-1"/>
    <property type="match status" value="1"/>
</dbReference>
<dbReference type="PANTHER" id="PTHR30605:SF0">
    <property type="entry name" value="ANHYDRO-N-ACETYLMURAMIC ACID KINASE"/>
    <property type="match status" value="1"/>
</dbReference>
<dbReference type="KEGG" id="toc:Toce_0343"/>
<gene>
    <name evidence="1" type="primary">anmK</name>
    <name evidence="2" type="ordered locus">Toce_0343</name>
</gene>
<dbReference type="STRING" id="555079.Toce_0343"/>
<evidence type="ECO:0000256" key="1">
    <source>
        <dbReference type="HAMAP-Rule" id="MF_01270"/>
    </source>
</evidence>
<dbReference type="GO" id="GO:0016301">
    <property type="term" value="F:kinase activity"/>
    <property type="evidence" value="ECO:0007669"/>
    <property type="project" value="UniProtKB-KW"/>
</dbReference>
<comment type="similarity">
    <text evidence="1">Belongs to the anhydro-N-acetylmuramic acid kinase family.</text>
</comment>
<dbReference type="RefSeq" id="WP_013275174.1">
    <property type="nucleotide sequence ID" value="NC_014377.1"/>
</dbReference>
<dbReference type="CDD" id="cd24050">
    <property type="entry name" value="ASKHA_NBD_ANMK"/>
    <property type="match status" value="1"/>
</dbReference>
<keyword evidence="1" id="KW-0547">Nucleotide-binding</keyword>
<dbReference type="GO" id="GO:0009254">
    <property type="term" value="P:peptidoglycan turnover"/>
    <property type="evidence" value="ECO:0007669"/>
    <property type="project" value="UniProtKB-UniRule"/>
</dbReference>
<dbReference type="EC" id="2.7.1.170" evidence="1"/>
<dbReference type="UniPathway" id="UPA00544"/>
<dbReference type="eggNOG" id="COG2377">
    <property type="taxonomic scope" value="Bacteria"/>
</dbReference>
<dbReference type="InterPro" id="IPR043129">
    <property type="entry name" value="ATPase_NBD"/>
</dbReference>
<comment type="pathway">
    <text evidence="1">Cell wall biogenesis; peptidoglycan recycling.</text>
</comment>
<reference evidence="2 3" key="1">
    <citation type="journal article" date="2010" name="Stand. Genomic Sci.">
        <title>Complete genome sequence of Thermosediminibacter oceani type strain (JW/IW-1228P).</title>
        <authorList>
            <person name="Pitluck S."/>
            <person name="Yasawong M."/>
            <person name="Munk C."/>
            <person name="Nolan M."/>
            <person name="Lapidus A."/>
            <person name="Lucas S."/>
            <person name="Glavina Del Rio T."/>
            <person name="Tice H."/>
            <person name="Cheng J.F."/>
            <person name="Bruce D."/>
            <person name="Detter C."/>
            <person name="Tapia R."/>
            <person name="Han C."/>
            <person name="Goodwin L."/>
            <person name="Liolios K."/>
            <person name="Ivanova N."/>
            <person name="Mavromatis K."/>
            <person name="Mikhailova N."/>
            <person name="Pati A."/>
            <person name="Chen A."/>
            <person name="Palaniappan K."/>
            <person name="Land M."/>
            <person name="Hauser L."/>
            <person name="Chang Y.J."/>
            <person name="Jeffries C.D."/>
            <person name="Rohde M."/>
            <person name="Spring S."/>
            <person name="Sikorski J."/>
            <person name="Goker M."/>
            <person name="Woyke T."/>
            <person name="Bristow J."/>
            <person name="Eisen J.A."/>
            <person name="Markowitz V."/>
            <person name="Hugenholtz P."/>
            <person name="Kyrpides N.C."/>
            <person name="Klenk H.P."/>
        </authorList>
    </citation>
    <scope>NUCLEOTIDE SEQUENCE [LARGE SCALE GENOMIC DNA]</scope>
    <source>
        <strain evidence="3">ATCC BAA-1034 / DSM 16646 / JW/IW-1228P</strain>
    </source>
</reference>
<dbReference type="GO" id="GO:0006040">
    <property type="term" value="P:amino sugar metabolic process"/>
    <property type="evidence" value="ECO:0007669"/>
    <property type="project" value="InterPro"/>
</dbReference>
<dbReference type="GO" id="GO:0016773">
    <property type="term" value="F:phosphotransferase activity, alcohol group as acceptor"/>
    <property type="evidence" value="ECO:0007669"/>
    <property type="project" value="UniProtKB-UniRule"/>
</dbReference>
<dbReference type="AlphaFoldDB" id="D9S0W0"/>
<evidence type="ECO:0000313" key="2">
    <source>
        <dbReference type="EMBL" id="ADL07124.1"/>
    </source>
</evidence>
<proteinExistence type="inferred from homology"/>
<dbReference type="EMBL" id="CP002131">
    <property type="protein sequence ID" value="ADL07124.1"/>
    <property type="molecule type" value="Genomic_DNA"/>
</dbReference>
<keyword evidence="1" id="KW-0067">ATP-binding</keyword>
<protein>
    <recommendedName>
        <fullName evidence="1">Anhydro-N-acetylmuramic acid kinase</fullName>
        <ecNumber evidence="1">2.7.1.170</ecNumber>
    </recommendedName>
    <alternativeName>
        <fullName evidence="1">AnhMurNAc kinase</fullName>
    </alternativeName>
</protein>
<dbReference type="NCBIfam" id="NF007151">
    <property type="entry name" value="PRK09585.3-6"/>
    <property type="match status" value="1"/>
</dbReference>
<dbReference type="HAMAP" id="MF_01270">
    <property type="entry name" value="AnhMurNAc_kinase"/>
    <property type="match status" value="1"/>
</dbReference>
<evidence type="ECO:0000313" key="3">
    <source>
        <dbReference type="Proteomes" id="UP000000272"/>
    </source>
</evidence>
<dbReference type="InterPro" id="IPR005338">
    <property type="entry name" value="Anhydro_N_Ac-Mur_kinase"/>
</dbReference>